<comment type="subcellular location">
    <subcellularLocation>
        <location evidence="1">Endomembrane system</location>
        <topology evidence="1">Multi-pass membrane protein</topology>
    </subcellularLocation>
</comment>
<evidence type="ECO:0000256" key="8">
    <source>
        <dbReference type="PIRSR" id="PIRSR605150-2"/>
    </source>
</evidence>
<dbReference type="Gene3D" id="3.90.550.10">
    <property type="entry name" value="Spore Coat Polysaccharide Biosynthesis Protein SpsA, Chain A"/>
    <property type="match status" value="1"/>
</dbReference>
<accession>A0A426Y8A7</accession>
<dbReference type="Pfam" id="PF03552">
    <property type="entry name" value="Cellulose_synt"/>
    <property type="match status" value="1"/>
</dbReference>
<dbReference type="GO" id="GO:0012505">
    <property type="term" value="C:endomembrane system"/>
    <property type="evidence" value="ECO:0007669"/>
    <property type="project" value="UniProtKB-SubCell"/>
</dbReference>
<keyword evidence="6 9" id="KW-0472">Membrane</keyword>
<evidence type="ECO:0000256" key="5">
    <source>
        <dbReference type="ARBA" id="ARBA00022989"/>
    </source>
</evidence>
<dbReference type="GO" id="GO:0071555">
    <property type="term" value="P:cell wall organization"/>
    <property type="evidence" value="ECO:0007669"/>
    <property type="project" value="UniProtKB-KW"/>
</dbReference>
<evidence type="ECO:0000256" key="1">
    <source>
        <dbReference type="ARBA" id="ARBA00004127"/>
    </source>
</evidence>
<evidence type="ECO:0000256" key="3">
    <source>
        <dbReference type="ARBA" id="ARBA00022679"/>
    </source>
</evidence>
<dbReference type="GO" id="GO:0030244">
    <property type="term" value="P:cellulose biosynthetic process"/>
    <property type="evidence" value="ECO:0007669"/>
    <property type="project" value="InterPro"/>
</dbReference>
<dbReference type="InterPro" id="IPR005150">
    <property type="entry name" value="Cellulose_synth"/>
</dbReference>
<feature type="transmembrane region" description="Helical" evidence="9">
    <location>
        <begin position="12"/>
        <end position="31"/>
    </location>
</feature>
<dbReference type="InterPro" id="IPR029044">
    <property type="entry name" value="Nucleotide-diphossugar_trans"/>
</dbReference>
<evidence type="ECO:0000256" key="4">
    <source>
        <dbReference type="ARBA" id="ARBA00022692"/>
    </source>
</evidence>
<keyword evidence="3" id="KW-0808">Transferase</keyword>
<feature type="binding site" evidence="8">
    <location>
        <position position="131"/>
    </location>
    <ligand>
        <name>UDP-alpha-D-glucose</name>
        <dbReference type="ChEBI" id="CHEBI:58885"/>
    </ligand>
</feature>
<dbReference type="AlphaFoldDB" id="A0A426Y8A7"/>
<dbReference type="GO" id="GO:0071669">
    <property type="term" value="P:plant-type cell wall organization or biogenesis"/>
    <property type="evidence" value="ECO:0007669"/>
    <property type="project" value="UniProtKB-ARBA"/>
</dbReference>
<comment type="caution">
    <text evidence="10">The sequence shown here is derived from an EMBL/GenBank/DDBJ whole genome shotgun (WGS) entry which is preliminary data.</text>
</comment>
<evidence type="ECO:0000256" key="7">
    <source>
        <dbReference type="ARBA" id="ARBA00023316"/>
    </source>
</evidence>
<name>A0A426Y8A7_ENSVE</name>
<evidence type="ECO:0000313" key="10">
    <source>
        <dbReference type="EMBL" id="RRT47955.1"/>
    </source>
</evidence>
<evidence type="ECO:0000256" key="6">
    <source>
        <dbReference type="ARBA" id="ARBA00023136"/>
    </source>
</evidence>
<proteinExistence type="predicted"/>
<keyword evidence="7" id="KW-0961">Cell wall biogenesis/degradation</keyword>
<evidence type="ECO:0000256" key="2">
    <source>
        <dbReference type="ARBA" id="ARBA00022676"/>
    </source>
</evidence>
<evidence type="ECO:0000256" key="9">
    <source>
        <dbReference type="SAM" id="Phobius"/>
    </source>
</evidence>
<evidence type="ECO:0008006" key="12">
    <source>
        <dbReference type="Google" id="ProtNLM"/>
    </source>
</evidence>
<keyword evidence="4 9" id="KW-0812">Transmembrane</keyword>
<reference evidence="10 11" key="1">
    <citation type="journal article" date="2014" name="Agronomy (Basel)">
        <title>A Draft Genome Sequence for Ensete ventricosum, the Drought-Tolerant Tree Against Hunger.</title>
        <authorList>
            <person name="Harrison J."/>
            <person name="Moore K.A."/>
            <person name="Paszkiewicz K."/>
            <person name="Jones T."/>
            <person name="Grant M."/>
            <person name="Ambacheew D."/>
            <person name="Muzemil S."/>
            <person name="Studholme D.J."/>
        </authorList>
    </citation>
    <scope>NUCLEOTIDE SEQUENCE [LARGE SCALE GENOMIC DNA]</scope>
</reference>
<sequence length="269" mass="30742">MTAFHALRVSRHALLNRAHMLLYSLAILALLRHRLSCLLSSSRFLPLLLADLVLAFMWVACQASRWRPVRRHEFPDRLLREVDPAAFPALDVFICTADPHREPPISVVSTALSAMAFDYPPDRLSIYVSDDGGSAVTLFAFMEASRFARYWLPFCKENGLLDRSPEAFFRSNIGGDSDKMKDSKDKHDDRDSCLVQMMYESMKAKVEGAMERGYVGNDVIFDAEERELFEKWKGFARHDHPSVIQVIFSFMSQSLHTTIAIWILNNSSY</sequence>
<dbReference type="GO" id="GO:0016760">
    <property type="term" value="F:cellulose synthase (UDP-forming) activity"/>
    <property type="evidence" value="ECO:0007669"/>
    <property type="project" value="InterPro"/>
</dbReference>
<protein>
    <recommendedName>
        <fullName evidence="12">Cellulose synthase-like protein G3</fullName>
    </recommendedName>
</protein>
<feature type="binding site" evidence="8">
    <location>
        <position position="102"/>
    </location>
    <ligand>
        <name>UDP-alpha-D-glucose</name>
        <dbReference type="ChEBI" id="CHEBI:58885"/>
    </ligand>
</feature>
<keyword evidence="5 9" id="KW-1133">Transmembrane helix</keyword>
<feature type="transmembrane region" description="Helical" evidence="9">
    <location>
        <begin position="243"/>
        <end position="264"/>
    </location>
</feature>
<keyword evidence="2" id="KW-0328">Glycosyltransferase</keyword>
<organism evidence="10 11">
    <name type="scientific">Ensete ventricosum</name>
    <name type="common">Abyssinian banana</name>
    <name type="synonym">Musa ensete</name>
    <dbReference type="NCBI Taxonomy" id="4639"/>
    <lineage>
        <taxon>Eukaryota</taxon>
        <taxon>Viridiplantae</taxon>
        <taxon>Streptophyta</taxon>
        <taxon>Embryophyta</taxon>
        <taxon>Tracheophyta</taxon>
        <taxon>Spermatophyta</taxon>
        <taxon>Magnoliopsida</taxon>
        <taxon>Liliopsida</taxon>
        <taxon>Zingiberales</taxon>
        <taxon>Musaceae</taxon>
        <taxon>Ensete</taxon>
    </lineage>
</organism>
<dbReference type="GO" id="GO:0016020">
    <property type="term" value="C:membrane"/>
    <property type="evidence" value="ECO:0007669"/>
    <property type="project" value="InterPro"/>
</dbReference>
<dbReference type="EMBL" id="AMZH03014251">
    <property type="protein sequence ID" value="RRT47955.1"/>
    <property type="molecule type" value="Genomic_DNA"/>
</dbReference>
<gene>
    <name evidence="10" type="ORF">B296_00042545</name>
</gene>
<feature type="transmembrane region" description="Helical" evidence="9">
    <location>
        <begin position="43"/>
        <end position="61"/>
    </location>
</feature>
<dbReference type="Proteomes" id="UP000287651">
    <property type="component" value="Unassembled WGS sequence"/>
</dbReference>
<dbReference type="PANTHER" id="PTHR13301">
    <property type="entry name" value="X-BOX TRANSCRIPTION FACTOR-RELATED"/>
    <property type="match status" value="1"/>
</dbReference>
<evidence type="ECO:0000313" key="11">
    <source>
        <dbReference type="Proteomes" id="UP000287651"/>
    </source>
</evidence>